<sequence>MELIINLTEQYLELRGERTERFAISSARNGAGEAMGSEATPRGRHVVRARFGSGLPEGAVLAGRKFSGEVYDTELAEQHPDRDWVLTRILWLGGLEPGRNQGGNVDSFRRFIYIHGTPDGEPMGTPASHGCIRMRNADLIRLFDQVPVGTLVTITE</sequence>
<keyword evidence="3" id="KW-0328">Glycosyltransferase</keyword>
<feature type="active site" description="Proton donor/acceptor" evidence="9">
    <location>
        <position position="115"/>
    </location>
</feature>
<name>A0A095UV78_9GAMM</name>
<evidence type="ECO:0000256" key="9">
    <source>
        <dbReference type="PROSITE-ProRule" id="PRU01373"/>
    </source>
</evidence>
<evidence type="ECO:0000256" key="6">
    <source>
        <dbReference type="ARBA" id="ARBA00022960"/>
    </source>
</evidence>
<accession>A0A095UV78</accession>
<dbReference type="InterPro" id="IPR038063">
    <property type="entry name" value="Transpep_catalytic_dom"/>
</dbReference>
<dbReference type="AlphaFoldDB" id="A0A095UV78"/>
<dbReference type="SUPFAM" id="SSF141523">
    <property type="entry name" value="L,D-transpeptidase catalytic domain-like"/>
    <property type="match status" value="1"/>
</dbReference>
<evidence type="ECO:0000256" key="7">
    <source>
        <dbReference type="ARBA" id="ARBA00022984"/>
    </source>
</evidence>
<feature type="active site" description="Nucleophile" evidence="9">
    <location>
        <position position="131"/>
    </location>
</feature>
<dbReference type="Pfam" id="PF03734">
    <property type="entry name" value="YkuD"/>
    <property type="match status" value="1"/>
</dbReference>
<evidence type="ECO:0000313" key="11">
    <source>
        <dbReference type="EMBL" id="KGD66460.1"/>
    </source>
</evidence>
<keyword evidence="5" id="KW-0378">Hydrolase</keyword>
<feature type="domain" description="L,D-TPase catalytic" evidence="10">
    <location>
        <begin position="1"/>
        <end position="155"/>
    </location>
</feature>
<comment type="similarity">
    <text evidence="2">Belongs to the YkuD family.</text>
</comment>
<dbReference type="CDD" id="cd16913">
    <property type="entry name" value="YkuD_like"/>
    <property type="match status" value="1"/>
</dbReference>
<keyword evidence="12" id="KW-1185">Reference proteome</keyword>
<keyword evidence="8 9" id="KW-0961">Cell wall biogenesis/degradation</keyword>
<dbReference type="Gene3D" id="2.40.440.10">
    <property type="entry name" value="L,D-transpeptidase catalytic domain-like"/>
    <property type="match status" value="1"/>
</dbReference>
<protein>
    <recommendedName>
        <fullName evidence="10">L,D-TPase catalytic domain-containing protein</fullName>
    </recommendedName>
</protein>
<dbReference type="EMBL" id="ARXV01000001">
    <property type="protein sequence ID" value="KGD66460.1"/>
    <property type="molecule type" value="Genomic_DNA"/>
</dbReference>
<dbReference type="InterPro" id="IPR050979">
    <property type="entry name" value="LD-transpeptidase"/>
</dbReference>
<proteinExistence type="inferred from homology"/>
<dbReference type="RefSeq" id="WP_035229381.1">
    <property type="nucleotide sequence ID" value="NZ_ARXV01000001.1"/>
</dbReference>
<dbReference type="PANTHER" id="PTHR30582:SF24">
    <property type="entry name" value="L,D-TRANSPEPTIDASE ERFK_SRFK-RELATED"/>
    <property type="match status" value="1"/>
</dbReference>
<dbReference type="Proteomes" id="UP000029444">
    <property type="component" value="Unassembled WGS sequence"/>
</dbReference>
<dbReference type="GO" id="GO:0005576">
    <property type="term" value="C:extracellular region"/>
    <property type="evidence" value="ECO:0007669"/>
    <property type="project" value="TreeGrafter"/>
</dbReference>
<dbReference type="PATRIC" id="fig|1177154.3.peg.128"/>
<dbReference type="GO" id="GO:0008360">
    <property type="term" value="P:regulation of cell shape"/>
    <property type="evidence" value="ECO:0007669"/>
    <property type="project" value="UniProtKB-UniRule"/>
</dbReference>
<dbReference type="InterPro" id="IPR005490">
    <property type="entry name" value="LD_TPept_cat_dom"/>
</dbReference>
<keyword evidence="4" id="KW-0808">Transferase</keyword>
<dbReference type="PROSITE" id="PS52029">
    <property type="entry name" value="LD_TPASE"/>
    <property type="match status" value="1"/>
</dbReference>
<dbReference type="OrthoDB" id="9787225at2"/>
<comment type="caution">
    <text evidence="11">The sequence shown here is derived from an EMBL/GenBank/DDBJ whole genome shotgun (WGS) entry which is preliminary data.</text>
</comment>
<dbReference type="GO" id="GO:0018104">
    <property type="term" value="P:peptidoglycan-protein cross-linking"/>
    <property type="evidence" value="ECO:0007669"/>
    <property type="project" value="TreeGrafter"/>
</dbReference>
<keyword evidence="7 9" id="KW-0573">Peptidoglycan synthesis</keyword>
<dbReference type="GO" id="GO:0071555">
    <property type="term" value="P:cell wall organization"/>
    <property type="evidence" value="ECO:0007669"/>
    <property type="project" value="UniProtKB-UniRule"/>
</dbReference>
<dbReference type="eggNOG" id="COG1376">
    <property type="taxonomic scope" value="Bacteria"/>
</dbReference>
<evidence type="ECO:0000256" key="5">
    <source>
        <dbReference type="ARBA" id="ARBA00022801"/>
    </source>
</evidence>
<evidence type="ECO:0000256" key="4">
    <source>
        <dbReference type="ARBA" id="ARBA00022679"/>
    </source>
</evidence>
<dbReference type="UniPathway" id="UPA00219"/>
<evidence type="ECO:0000256" key="8">
    <source>
        <dbReference type="ARBA" id="ARBA00023316"/>
    </source>
</evidence>
<evidence type="ECO:0000256" key="3">
    <source>
        <dbReference type="ARBA" id="ARBA00022676"/>
    </source>
</evidence>
<evidence type="ECO:0000256" key="1">
    <source>
        <dbReference type="ARBA" id="ARBA00004752"/>
    </source>
</evidence>
<evidence type="ECO:0000256" key="2">
    <source>
        <dbReference type="ARBA" id="ARBA00005992"/>
    </source>
</evidence>
<dbReference type="STRING" id="1177154.Y5S_00127"/>
<dbReference type="GO" id="GO:0071972">
    <property type="term" value="F:peptidoglycan L,D-transpeptidase activity"/>
    <property type="evidence" value="ECO:0007669"/>
    <property type="project" value="TreeGrafter"/>
</dbReference>
<dbReference type="PANTHER" id="PTHR30582">
    <property type="entry name" value="L,D-TRANSPEPTIDASE"/>
    <property type="match status" value="1"/>
</dbReference>
<comment type="pathway">
    <text evidence="1 9">Cell wall biogenesis; peptidoglycan biosynthesis.</text>
</comment>
<keyword evidence="6 9" id="KW-0133">Cell shape</keyword>
<organism evidence="11 12">
    <name type="scientific">Alcanivorax nanhaiticus</name>
    <dbReference type="NCBI Taxonomy" id="1177154"/>
    <lineage>
        <taxon>Bacteria</taxon>
        <taxon>Pseudomonadati</taxon>
        <taxon>Pseudomonadota</taxon>
        <taxon>Gammaproteobacteria</taxon>
        <taxon>Oceanospirillales</taxon>
        <taxon>Alcanivoracaceae</taxon>
        <taxon>Alcanivorax</taxon>
    </lineage>
</organism>
<gene>
    <name evidence="11" type="ORF">Y5S_00127</name>
</gene>
<evidence type="ECO:0000313" key="12">
    <source>
        <dbReference type="Proteomes" id="UP000029444"/>
    </source>
</evidence>
<dbReference type="GO" id="GO:0016757">
    <property type="term" value="F:glycosyltransferase activity"/>
    <property type="evidence" value="ECO:0007669"/>
    <property type="project" value="UniProtKB-KW"/>
</dbReference>
<evidence type="ECO:0000259" key="10">
    <source>
        <dbReference type="PROSITE" id="PS52029"/>
    </source>
</evidence>
<reference evidence="11 12" key="1">
    <citation type="submission" date="2012-09" db="EMBL/GenBank/DDBJ databases">
        <title>Genome Sequence of alkane-degrading Bacterium Alcanivorax sp. 19-m-6.</title>
        <authorList>
            <person name="Lai Q."/>
            <person name="Shao Z."/>
        </authorList>
    </citation>
    <scope>NUCLEOTIDE SEQUENCE [LARGE SCALE GENOMIC DNA]</scope>
    <source>
        <strain evidence="11 12">19-m-6</strain>
    </source>
</reference>